<dbReference type="SMART" id="SM00409">
    <property type="entry name" value="IG"/>
    <property type="match status" value="2"/>
</dbReference>
<dbReference type="Pfam" id="PF07679">
    <property type="entry name" value="I-set"/>
    <property type="match status" value="2"/>
</dbReference>
<keyword evidence="1" id="KW-0393">Immunoglobulin domain</keyword>
<dbReference type="GO" id="GO:0003007">
    <property type="term" value="P:heart morphogenesis"/>
    <property type="evidence" value="ECO:0007669"/>
    <property type="project" value="UniProtKB-ARBA"/>
</dbReference>
<dbReference type="PANTHER" id="PTHR47633:SF4">
    <property type="entry name" value="MYOPALLADIN ISOFORM X1"/>
    <property type="match status" value="1"/>
</dbReference>
<dbReference type="AlphaFoldDB" id="A0A3Q0QTP0"/>
<dbReference type="Proteomes" id="UP000261340">
    <property type="component" value="Unplaced"/>
</dbReference>
<dbReference type="InterPro" id="IPR036179">
    <property type="entry name" value="Ig-like_dom_sf"/>
</dbReference>
<dbReference type="FunFam" id="2.60.40.10:FF:000629">
    <property type="entry name" value="Titin b"/>
    <property type="match status" value="1"/>
</dbReference>
<dbReference type="InterPro" id="IPR013783">
    <property type="entry name" value="Ig-like_fold"/>
</dbReference>
<sequence>MSTQAPTFTQPLQSIVALEGSAATFEAQISPVPEVSWFRDGQVLSTAALPGMQISFSDGRAVLRIPAVTAAHSGRFSVRATNGAGQATSTAELLVTETAPPNFLQRLQSLTVRQGSQVRLDVRVTGIPAPVVKFYREGAEIQSSTDFRILQAGDLYSLLIAEAFPEDSGTYSVTATNSSGRATSTAELLVQEEAVPAKKSKTIVSTSQIATSQARIQRKMEASFQATTMREVRGEEGMMTQHLAHKTPPRVPPKPTSKSPPSFVSKVTGGRQQSPSPVRHVKGPTPTP</sequence>
<organism evidence="4 5">
    <name type="scientific">Amphilophus citrinellus</name>
    <name type="common">Midas cichlid</name>
    <name type="synonym">Cichlasoma citrinellum</name>
    <dbReference type="NCBI Taxonomy" id="61819"/>
    <lineage>
        <taxon>Eukaryota</taxon>
        <taxon>Metazoa</taxon>
        <taxon>Chordata</taxon>
        <taxon>Craniata</taxon>
        <taxon>Vertebrata</taxon>
        <taxon>Euteleostomi</taxon>
        <taxon>Actinopterygii</taxon>
        <taxon>Neopterygii</taxon>
        <taxon>Teleostei</taxon>
        <taxon>Neoteleostei</taxon>
        <taxon>Acanthomorphata</taxon>
        <taxon>Ovalentaria</taxon>
        <taxon>Cichlomorphae</taxon>
        <taxon>Cichliformes</taxon>
        <taxon>Cichlidae</taxon>
        <taxon>New World cichlids</taxon>
        <taxon>Cichlasomatinae</taxon>
        <taxon>Heroini</taxon>
        <taxon>Amphilophus</taxon>
    </lineage>
</organism>
<dbReference type="InterPro" id="IPR003598">
    <property type="entry name" value="Ig_sub2"/>
</dbReference>
<reference evidence="4" key="2">
    <citation type="submission" date="2025-09" db="UniProtKB">
        <authorList>
            <consortium name="Ensembl"/>
        </authorList>
    </citation>
    <scope>IDENTIFICATION</scope>
</reference>
<proteinExistence type="predicted"/>
<evidence type="ECO:0000313" key="4">
    <source>
        <dbReference type="Ensembl" id="ENSACIP00000001662.1"/>
    </source>
</evidence>
<dbReference type="SMART" id="SM00408">
    <property type="entry name" value="IGc2"/>
    <property type="match status" value="2"/>
</dbReference>
<dbReference type="SUPFAM" id="SSF48726">
    <property type="entry name" value="Immunoglobulin"/>
    <property type="match status" value="2"/>
</dbReference>
<evidence type="ECO:0000256" key="2">
    <source>
        <dbReference type="SAM" id="MobiDB-lite"/>
    </source>
</evidence>
<keyword evidence="5" id="KW-1185">Reference proteome</keyword>
<dbReference type="PANTHER" id="PTHR47633">
    <property type="entry name" value="IMMUNOGLOBULIN"/>
    <property type="match status" value="1"/>
</dbReference>
<accession>A0A3Q0QTP0</accession>
<feature type="region of interest" description="Disordered" evidence="2">
    <location>
        <begin position="243"/>
        <end position="288"/>
    </location>
</feature>
<dbReference type="Ensembl" id="ENSACIT00000001731.1">
    <property type="protein sequence ID" value="ENSACIP00000001662.1"/>
    <property type="gene ID" value="ENSACIG00000001365.1"/>
</dbReference>
<dbReference type="Gene3D" id="2.60.40.10">
    <property type="entry name" value="Immunoglobulins"/>
    <property type="match status" value="2"/>
</dbReference>
<evidence type="ECO:0000256" key="1">
    <source>
        <dbReference type="ARBA" id="ARBA00023319"/>
    </source>
</evidence>
<dbReference type="OMA" id="VMEVDIV"/>
<feature type="domain" description="Ig-like" evidence="3">
    <location>
        <begin position="101"/>
        <end position="189"/>
    </location>
</feature>
<dbReference type="InterPro" id="IPR007110">
    <property type="entry name" value="Ig-like_dom"/>
</dbReference>
<reference evidence="4" key="1">
    <citation type="submission" date="2025-08" db="UniProtKB">
        <authorList>
            <consortium name="Ensembl"/>
        </authorList>
    </citation>
    <scope>IDENTIFICATION</scope>
</reference>
<evidence type="ECO:0000313" key="5">
    <source>
        <dbReference type="Proteomes" id="UP000261340"/>
    </source>
</evidence>
<protein>
    <recommendedName>
        <fullName evidence="3">Ig-like domain-containing protein</fullName>
    </recommendedName>
</protein>
<dbReference type="InterPro" id="IPR013098">
    <property type="entry name" value="Ig_I-set"/>
</dbReference>
<dbReference type="PROSITE" id="PS50835">
    <property type="entry name" value="IG_LIKE"/>
    <property type="match status" value="2"/>
</dbReference>
<dbReference type="InterPro" id="IPR003599">
    <property type="entry name" value="Ig_sub"/>
</dbReference>
<feature type="compositionally biased region" description="Low complexity" evidence="2">
    <location>
        <begin position="256"/>
        <end position="268"/>
    </location>
</feature>
<dbReference type="STRING" id="61819.ENSACIP00000001662"/>
<name>A0A3Q0QTP0_AMPCI</name>
<evidence type="ECO:0000259" key="3">
    <source>
        <dbReference type="PROSITE" id="PS50835"/>
    </source>
</evidence>
<dbReference type="GO" id="GO:0055013">
    <property type="term" value="P:cardiac muscle cell development"/>
    <property type="evidence" value="ECO:0007669"/>
    <property type="project" value="UniProtKB-ARBA"/>
</dbReference>
<dbReference type="GeneTree" id="ENSGT01150000286978"/>
<feature type="domain" description="Ig-like" evidence="3">
    <location>
        <begin position="6"/>
        <end position="96"/>
    </location>
</feature>
<dbReference type="FunFam" id="2.60.40.10:FF:000107">
    <property type="entry name" value="Myosin, light chain kinase a"/>
    <property type="match status" value="1"/>
</dbReference>